<reference evidence="3" key="2">
    <citation type="submission" date="2017-11" db="EMBL/GenBank/DDBJ databases">
        <title>PacBio sequencing of new strain of the secondary endosymbiont Candidatus Hamiltonella defensa.</title>
        <authorList>
            <person name="Strand M.R."/>
            <person name="Oliver K."/>
        </authorList>
    </citation>
    <scope>NUCLEOTIDE SEQUENCE [LARGE SCALE GENOMIC DNA]</scope>
    <source>
        <strain evidence="3">ZA17</strain>
    </source>
</reference>
<dbReference type="Proteomes" id="UP000229055">
    <property type="component" value="Chromosome"/>
</dbReference>
<reference evidence="3" key="1">
    <citation type="submission" date="2016-10" db="EMBL/GenBank/DDBJ databases">
        <authorList>
            <person name="Chevignon G."/>
        </authorList>
    </citation>
    <scope>NUCLEOTIDE SEQUENCE [LARGE SCALE GENOMIC DNA]</scope>
    <source>
        <strain evidence="3">ZA17</strain>
    </source>
</reference>
<evidence type="ECO:0000313" key="3">
    <source>
        <dbReference type="Proteomes" id="UP000229055"/>
    </source>
</evidence>
<dbReference type="EMBL" id="CP017613">
    <property type="protein sequence ID" value="ATW33841.1"/>
    <property type="molecule type" value="Genomic_DNA"/>
</dbReference>
<dbReference type="AlphaFoldDB" id="A0A2D3TE99"/>
<evidence type="ECO:0000256" key="1">
    <source>
        <dbReference type="SAM" id="MobiDB-lite"/>
    </source>
</evidence>
<proteinExistence type="predicted"/>
<sequence length="171" mass="18107">MRYKKITIHLLRLSALTILIHSGGGVSETTVFDGGGTHQLTEQAYPEGIEAKSQAQVNHPPGQALSLSSGGNKKAAVKASGESTVTLEGAEDKKIVVETQEVGRSYGFWAIENSTLTAKQIAITLKGEHDTAVAVQTGAKGSWYCRIGGCQGDRKSSGHPGRGSRCQSYTY</sequence>
<name>A0A2D3TE99_9ENTR</name>
<accession>A0A2D3TE99</accession>
<feature type="region of interest" description="Disordered" evidence="1">
    <location>
        <begin position="152"/>
        <end position="171"/>
    </location>
</feature>
<protein>
    <submittedName>
        <fullName evidence="2">Uncharacterized protein</fullName>
    </submittedName>
</protein>
<organism evidence="2 3">
    <name type="scientific">Candidatus Williamhamiltonella defendens</name>
    <dbReference type="NCBI Taxonomy" id="138072"/>
    <lineage>
        <taxon>Bacteria</taxon>
        <taxon>Pseudomonadati</taxon>
        <taxon>Pseudomonadota</taxon>
        <taxon>Gammaproteobacteria</taxon>
        <taxon>Enterobacterales</taxon>
        <taxon>Enterobacteriaceae</taxon>
        <taxon>aphid secondary symbionts</taxon>
        <taxon>Candidatus Williamhamiltonella</taxon>
    </lineage>
</organism>
<evidence type="ECO:0000313" key="2">
    <source>
        <dbReference type="EMBL" id="ATW33841.1"/>
    </source>
</evidence>
<gene>
    <name evidence="2" type="ORF">BJP43_05705</name>
</gene>